<evidence type="ECO:0000256" key="4">
    <source>
        <dbReference type="ARBA" id="ARBA00022741"/>
    </source>
</evidence>
<feature type="domain" description="Aspartokinase ACT" evidence="10">
    <location>
        <begin position="415"/>
        <end position="469"/>
    </location>
</feature>
<keyword evidence="5 11" id="KW-0418">Kinase</keyword>
<evidence type="ECO:0000256" key="3">
    <source>
        <dbReference type="ARBA" id="ARBA00022679"/>
    </source>
</evidence>
<keyword evidence="6" id="KW-0067">ATP-binding</keyword>
<feature type="coiled-coil region" evidence="8">
    <location>
        <begin position="69"/>
        <end position="96"/>
    </location>
</feature>
<dbReference type="AlphaFoldDB" id="A0A4R1JLQ7"/>
<dbReference type="InterPro" id="IPR001048">
    <property type="entry name" value="Asp/Glu/Uridylate_kinase"/>
</dbReference>
<dbReference type="CDD" id="cd04910">
    <property type="entry name" value="ACT_AK-Ectoine_1"/>
    <property type="match status" value="1"/>
</dbReference>
<evidence type="ECO:0000256" key="2">
    <source>
        <dbReference type="ARBA" id="ARBA00013059"/>
    </source>
</evidence>
<evidence type="ECO:0000256" key="6">
    <source>
        <dbReference type="ARBA" id="ARBA00022840"/>
    </source>
</evidence>
<dbReference type="GO" id="GO:0005829">
    <property type="term" value="C:cytosol"/>
    <property type="evidence" value="ECO:0007669"/>
    <property type="project" value="TreeGrafter"/>
</dbReference>
<dbReference type="InterPro" id="IPR054352">
    <property type="entry name" value="ACT_Aspartokinase"/>
</dbReference>
<dbReference type="Pfam" id="PF00696">
    <property type="entry name" value="AA_kinase"/>
    <property type="match status" value="1"/>
</dbReference>
<comment type="catalytic activity">
    <reaction evidence="7">
        <text>L-aspartate + ATP = 4-phospho-L-aspartate + ADP</text>
        <dbReference type="Rhea" id="RHEA:23776"/>
        <dbReference type="ChEBI" id="CHEBI:29991"/>
        <dbReference type="ChEBI" id="CHEBI:30616"/>
        <dbReference type="ChEBI" id="CHEBI:57535"/>
        <dbReference type="ChEBI" id="CHEBI:456216"/>
        <dbReference type="EC" id="2.7.2.4"/>
    </reaction>
</comment>
<evidence type="ECO:0000259" key="9">
    <source>
        <dbReference type="Pfam" id="PF00696"/>
    </source>
</evidence>
<dbReference type="InterPro" id="IPR045865">
    <property type="entry name" value="ACT-like_dom_sf"/>
</dbReference>
<accession>A0A4R1JLQ7</accession>
<comment type="similarity">
    <text evidence="1">Belongs to the aspartokinase family.</text>
</comment>
<dbReference type="EMBL" id="SMGD01000013">
    <property type="protein sequence ID" value="TCK51870.1"/>
    <property type="molecule type" value="Genomic_DNA"/>
</dbReference>
<evidence type="ECO:0000313" key="12">
    <source>
        <dbReference type="Proteomes" id="UP000295565"/>
    </source>
</evidence>
<dbReference type="Gene3D" id="3.40.1160.10">
    <property type="entry name" value="Acetylglutamate kinase-like"/>
    <property type="match status" value="1"/>
</dbReference>
<dbReference type="SUPFAM" id="SSF55021">
    <property type="entry name" value="ACT-like"/>
    <property type="match status" value="1"/>
</dbReference>
<dbReference type="NCBIfam" id="NF006614">
    <property type="entry name" value="PRK09181.1"/>
    <property type="match status" value="1"/>
</dbReference>
<dbReference type="Pfam" id="PF22468">
    <property type="entry name" value="ACT_9"/>
    <property type="match status" value="1"/>
</dbReference>
<dbReference type="Gene3D" id="3.30.2130.10">
    <property type="entry name" value="VC0802-like"/>
    <property type="match status" value="1"/>
</dbReference>
<dbReference type="PANTHER" id="PTHR21499">
    <property type="entry name" value="ASPARTATE KINASE"/>
    <property type="match status" value="1"/>
</dbReference>
<organism evidence="11 12">
    <name type="scientific">Celerinatantimonas diazotrophica</name>
    <dbReference type="NCBI Taxonomy" id="412034"/>
    <lineage>
        <taxon>Bacteria</taxon>
        <taxon>Pseudomonadati</taxon>
        <taxon>Pseudomonadota</taxon>
        <taxon>Gammaproteobacteria</taxon>
        <taxon>Celerinatantimonadaceae</taxon>
        <taxon>Celerinatantimonas</taxon>
    </lineage>
</organism>
<dbReference type="PANTHER" id="PTHR21499:SF3">
    <property type="entry name" value="ASPARTOKINASE"/>
    <property type="match status" value="1"/>
</dbReference>
<keyword evidence="3" id="KW-0808">Transferase</keyword>
<evidence type="ECO:0000256" key="5">
    <source>
        <dbReference type="ARBA" id="ARBA00022777"/>
    </source>
</evidence>
<feature type="domain" description="Aspartate/glutamate/uridylate kinase" evidence="9">
    <location>
        <begin position="7"/>
        <end position="304"/>
    </location>
</feature>
<keyword evidence="4" id="KW-0547">Nucleotide-binding</keyword>
<dbReference type="GO" id="GO:0004072">
    <property type="term" value="F:aspartate kinase activity"/>
    <property type="evidence" value="ECO:0007669"/>
    <property type="project" value="UniProtKB-EC"/>
</dbReference>
<protein>
    <recommendedName>
        <fullName evidence="2">aspartate kinase</fullName>
        <ecNumber evidence="2">2.7.2.4</ecNumber>
    </recommendedName>
</protein>
<evidence type="ECO:0000259" key="10">
    <source>
        <dbReference type="Pfam" id="PF22468"/>
    </source>
</evidence>
<keyword evidence="8" id="KW-0175">Coiled coil</keyword>
<dbReference type="InterPro" id="IPR036393">
    <property type="entry name" value="AceGlu_kinase-like_sf"/>
</dbReference>
<evidence type="ECO:0000313" key="11">
    <source>
        <dbReference type="EMBL" id="TCK51870.1"/>
    </source>
</evidence>
<dbReference type="SUPFAM" id="SSF53633">
    <property type="entry name" value="Carbamate kinase-like"/>
    <property type="match status" value="1"/>
</dbReference>
<evidence type="ECO:0000256" key="8">
    <source>
        <dbReference type="SAM" id="Coils"/>
    </source>
</evidence>
<evidence type="ECO:0000256" key="1">
    <source>
        <dbReference type="ARBA" id="ARBA00010122"/>
    </source>
</evidence>
<name>A0A4R1JLQ7_9GAMM</name>
<comment type="caution">
    <text evidence="11">The sequence shown here is derived from an EMBL/GenBank/DDBJ whole genome shotgun (WGS) entry which is preliminary data.</text>
</comment>
<keyword evidence="12" id="KW-1185">Reference proteome</keyword>
<dbReference type="GO" id="GO:0005524">
    <property type="term" value="F:ATP binding"/>
    <property type="evidence" value="ECO:0007669"/>
    <property type="project" value="UniProtKB-KW"/>
</dbReference>
<dbReference type="Proteomes" id="UP000295565">
    <property type="component" value="Unassembled WGS sequence"/>
</dbReference>
<dbReference type="RefSeq" id="WP_224055016.1">
    <property type="nucleotide sequence ID" value="NZ_OU594967.1"/>
</dbReference>
<reference evidence="11 12" key="1">
    <citation type="submission" date="2019-03" db="EMBL/GenBank/DDBJ databases">
        <title>Genomic Encyclopedia of Type Strains, Phase IV (KMG-IV): sequencing the most valuable type-strain genomes for metagenomic binning, comparative biology and taxonomic classification.</title>
        <authorList>
            <person name="Goeker M."/>
        </authorList>
    </citation>
    <scope>NUCLEOTIDE SEQUENCE [LARGE SCALE GENOMIC DNA]</scope>
    <source>
        <strain evidence="11 12">DSM 18577</strain>
    </source>
</reference>
<dbReference type="GO" id="GO:0009090">
    <property type="term" value="P:homoserine biosynthetic process"/>
    <property type="evidence" value="ECO:0007669"/>
    <property type="project" value="TreeGrafter"/>
</dbReference>
<gene>
    <name evidence="11" type="ORF">EV690_1951</name>
</gene>
<dbReference type="EC" id="2.7.2.4" evidence="2"/>
<proteinExistence type="inferred from homology"/>
<evidence type="ECO:0000256" key="7">
    <source>
        <dbReference type="ARBA" id="ARBA00047872"/>
    </source>
</evidence>
<dbReference type="GO" id="GO:0009089">
    <property type="term" value="P:lysine biosynthetic process via diaminopimelate"/>
    <property type="evidence" value="ECO:0007669"/>
    <property type="project" value="TreeGrafter"/>
</dbReference>
<sequence length="485" mass="54343">MRNSQQLCVEKIGGTSMSQYESVRDNIICAAHHQPPYHRIIVVSAYAGITDQLLEYKKSGQPGIYALFANGQQNDDENWQKALKNLEQQMHAINRQLFIFDEHRLARANAFISKRLNRAKSCLLDLVNLCRNGHFSLAEHLANVREMLASLGESHSAWNLVELLKRDGINARFVDLTGWQDGSAEDLDGRIESAFKTVDFAKELAIVTGYAQTQKGLMSTFDRGYSEMTFSRIAVYFNACEAIIHKEYHLSSADPKLVGNNKAVPIGRTNYDVADQLANLGVEAIHPMAAKGLRQSDIPLRVKNTFEPEHPGTLITNDYISDKPCAEIIAGCNALYSFEVFDQNMTGNQLHYERSLLNLIDRFNMTFIAKDSNANTITHYLQGSLKQLKRLTNVIEQEYPEALINQQKVALVCAIGSDLQATGILARTTASLTRNNIAIKAVHQSPREVDIQFIVHHDDYQSATQCLHQCLVEIHDHGRAICLAS</sequence>